<evidence type="ECO:0000313" key="14">
    <source>
        <dbReference type="EMBL" id="KXB69668.1"/>
    </source>
</evidence>
<dbReference type="Pfam" id="PF03796">
    <property type="entry name" value="DnaB_C"/>
    <property type="match status" value="1"/>
</dbReference>
<dbReference type="CDD" id="cd00984">
    <property type="entry name" value="DnaB_C"/>
    <property type="match status" value="1"/>
</dbReference>
<dbReference type="Proteomes" id="UP000070483">
    <property type="component" value="Unassembled WGS sequence"/>
</dbReference>
<evidence type="ECO:0000259" key="13">
    <source>
        <dbReference type="PROSITE" id="PS51199"/>
    </source>
</evidence>
<dbReference type="PROSITE" id="PS51199">
    <property type="entry name" value="SF4_HELICASE"/>
    <property type="match status" value="1"/>
</dbReference>
<comment type="similarity">
    <text evidence="1 12">Belongs to the helicase family. DnaB subfamily.</text>
</comment>
<dbReference type="RefSeq" id="WP_060917307.1">
    <property type="nucleotide sequence ID" value="NZ_KQ960010.1"/>
</dbReference>
<comment type="caution">
    <text evidence="14">The sequence shown here is derived from an EMBL/GenBank/DDBJ whole genome shotgun (WGS) entry which is preliminary data.</text>
</comment>
<comment type="catalytic activity">
    <reaction evidence="10 12">
        <text>ATP + H2O = ADP + phosphate + H(+)</text>
        <dbReference type="Rhea" id="RHEA:13065"/>
        <dbReference type="ChEBI" id="CHEBI:15377"/>
        <dbReference type="ChEBI" id="CHEBI:15378"/>
        <dbReference type="ChEBI" id="CHEBI:30616"/>
        <dbReference type="ChEBI" id="CHEBI:43474"/>
        <dbReference type="ChEBI" id="CHEBI:456216"/>
        <dbReference type="EC" id="5.6.2.3"/>
    </reaction>
</comment>
<accession>A0A134APP8</accession>
<dbReference type="AlphaFoldDB" id="A0A134APP8"/>
<keyword evidence="3 12" id="KW-0235">DNA replication</keyword>
<dbReference type="PANTHER" id="PTHR30153">
    <property type="entry name" value="REPLICATIVE DNA HELICASE DNAB"/>
    <property type="match status" value="1"/>
</dbReference>
<evidence type="ECO:0000256" key="6">
    <source>
        <dbReference type="ARBA" id="ARBA00022806"/>
    </source>
</evidence>
<dbReference type="EC" id="5.6.2.3" evidence="11 12"/>
<gene>
    <name evidence="14" type="ORF">HMPREF3180_00272</name>
</gene>
<keyword evidence="6 12" id="KW-0347">Helicase</keyword>
<evidence type="ECO:0000256" key="12">
    <source>
        <dbReference type="RuleBase" id="RU362085"/>
    </source>
</evidence>
<dbReference type="Gene3D" id="1.10.860.10">
    <property type="entry name" value="DNAb Helicase, Chain A"/>
    <property type="match status" value="1"/>
</dbReference>
<evidence type="ECO:0000256" key="8">
    <source>
        <dbReference type="ARBA" id="ARBA00023125"/>
    </source>
</evidence>
<dbReference type="GO" id="GO:1990077">
    <property type="term" value="C:primosome complex"/>
    <property type="evidence" value="ECO:0007669"/>
    <property type="project" value="UniProtKB-UniRule"/>
</dbReference>
<dbReference type="GO" id="GO:0003677">
    <property type="term" value="F:DNA binding"/>
    <property type="evidence" value="ECO:0007669"/>
    <property type="project" value="UniProtKB-UniRule"/>
</dbReference>
<dbReference type="PATRIC" id="fig|157687.3.peg.275"/>
<dbReference type="InterPro" id="IPR036185">
    <property type="entry name" value="DNA_heli_DnaB-like_N_sf"/>
</dbReference>
<dbReference type="InterPro" id="IPR007693">
    <property type="entry name" value="DNA_helicase_DnaB-like_N"/>
</dbReference>
<evidence type="ECO:0000256" key="7">
    <source>
        <dbReference type="ARBA" id="ARBA00022840"/>
    </source>
</evidence>
<dbReference type="STRING" id="157687.HMPREF3180_00272"/>
<evidence type="ECO:0000256" key="5">
    <source>
        <dbReference type="ARBA" id="ARBA00022801"/>
    </source>
</evidence>
<dbReference type="SUPFAM" id="SSF48024">
    <property type="entry name" value="N-terminal domain of DnaB helicase"/>
    <property type="match status" value="1"/>
</dbReference>
<dbReference type="NCBIfam" id="TIGR00665">
    <property type="entry name" value="DnaB"/>
    <property type="match status" value="1"/>
</dbReference>
<dbReference type="InterPro" id="IPR007694">
    <property type="entry name" value="DNA_helicase_DnaB-like_C"/>
</dbReference>
<keyword evidence="7 12" id="KW-0067">ATP-binding</keyword>
<proteinExistence type="inferred from homology"/>
<dbReference type="InterPro" id="IPR016136">
    <property type="entry name" value="DNA_helicase_N/primase_C"/>
</dbReference>
<keyword evidence="8 12" id="KW-0238">DNA-binding</keyword>
<organism evidence="14 15">
    <name type="scientific">Leptotrichia wadei</name>
    <dbReference type="NCBI Taxonomy" id="157687"/>
    <lineage>
        <taxon>Bacteria</taxon>
        <taxon>Fusobacteriati</taxon>
        <taxon>Fusobacteriota</taxon>
        <taxon>Fusobacteriia</taxon>
        <taxon>Fusobacteriales</taxon>
        <taxon>Leptotrichiaceae</taxon>
        <taxon>Leptotrichia</taxon>
    </lineage>
</organism>
<keyword evidence="5 12" id="KW-0378">Hydrolase</keyword>
<dbReference type="OrthoDB" id="9773982at2"/>
<dbReference type="Gene3D" id="3.40.50.300">
    <property type="entry name" value="P-loop containing nucleotide triphosphate hydrolases"/>
    <property type="match status" value="1"/>
</dbReference>
<dbReference type="GO" id="GO:0005829">
    <property type="term" value="C:cytosol"/>
    <property type="evidence" value="ECO:0007669"/>
    <property type="project" value="TreeGrafter"/>
</dbReference>
<dbReference type="InterPro" id="IPR007692">
    <property type="entry name" value="DNA_helicase_DnaB"/>
</dbReference>
<dbReference type="Pfam" id="PF00772">
    <property type="entry name" value="DnaB"/>
    <property type="match status" value="1"/>
</dbReference>
<evidence type="ECO:0000256" key="11">
    <source>
        <dbReference type="NCBIfam" id="TIGR00665"/>
    </source>
</evidence>
<keyword evidence="2 12" id="KW-0639">Primosome</keyword>
<dbReference type="GO" id="GO:0016887">
    <property type="term" value="F:ATP hydrolysis activity"/>
    <property type="evidence" value="ECO:0007669"/>
    <property type="project" value="RHEA"/>
</dbReference>
<keyword evidence="15" id="KW-1185">Reference proteome</keyword>
<dbReference type="SUPFAM" id="SSF52540">
    <property type="entry name" value="P-loop containing nucleoside triphosphate hydrolases"/>
    <property type="match status" value="1"/>
</dbReference>
<evidence type="ECO:0000256" key="4">
    <source>
        <dbReference type="ARBA" id="ARBA00022741"/>
    </source>
</evidence>
<dbReference type="GO" id="GO:0006269">
    <property type="term" value="P:DNA replication, synthesis of primer"/>
    <property type="evidence" value="ECO:0007669"/>
    <property type="project" value="UniProtKB-UniRule"/>
</dbReference>
<sequence>MGLYDEDVKNSEPYSIEAEEALLGSIFINPNVMGDVVDIVTAEDFYKNNYKIIFSEMTNAYNSGKIIDVLLIIEALKKKELMDEVGNEDVIYDLTEVVPTAANAMNYAQIIKDKSVQRQLIAIGEKIVRMATRGYEETDAMLDKSESMIFKIAESKQKKEIVKLSELVQSKVKHLDDGSKIIGKITGISSGFDRYDSITSGFHGSDLIILAARPAMGKTAFALNLAINVAKQGKGVLIYSLEMGNEQLFDRLVASESKIRLKGIKDGTLTAEELVALGNGLGRLSEMPIYISDSASVTMLEIKANARRLKAEGKLDFMLIDYLQLISPSTNSRKSREQEISEISRSLKILAKELNIPIVTLSQLSRGVEQRVDKRPILSDLRESGAIEQDADMVMFLYREKYYNKDTATEVNNVDIPEKYVKKPQNSPENEEKQGMEKVELIIGKHRSGPTGTIELGFFPNYQQFVNVVDDKFAPPAE</sequence>
<protein>
    <recommendedName>
        <fullName evidence="11 12">Replicative DNA helicase</fullName>
        <ecNumber evidence="11 12">5.6.2.3</ecNumber>
    </recommendedName>
</protein>
<evidence type="ECO:0000256" key="1">
    <source>
        <dbReference type="ARBA" id="ARBA00008428"/>
    </source>
</evidence>
<evidence type="ECO:0000256" key="3">
    <source>
        <dbReference type="ARBA" id="ARBA00022705"/>
    </source>
</evidence>
<dbReference type="GO" id="GO:0005524">
    <property type="term" value="F:ATP binding"/>
    <property type="evidence" value="ECO:0007669"/>
    <property type="project" value="UniProtKB-UniRule"/>
</dbReference>
<evidence type="ECO:0000256" key="9">
    <source>
        <dbReference type="ARBA" id="ARBA00023235"/>
    </source>
</evidence>
<dbReference type="PANTHER" id="PTHR30153:SF2">
    <property type="entry name" value="REPLICATIVE DNA HELICASE"/>
    <property type="match status" value="1"/>
</dbReference>
<keyword evidence="4 12" id="KW-0547">Nucleotide-binding</keyword>
<dbReference type="GO" id="GO:0043139">
    <property type="term" value="F:5'-3' DNA helicase activity"/>
    <property type="evidence" value="ECO:0007669"/>
    <property type="project" value="UniProtKB-EC"/>
</dbReference>
<dbReference type="InterPro" id="IPR027417">
    <property type="entry name" value="P-loop_NTPase"/>
</dbReference>
<name>A0A134APP8_9FUSO</name>
<comment type="function">
    <text evidence="12">The main replicative DNA helicase, it participates in initiation and elongation during chromosome replication. Travels ahead of the DNA replisome, separating dsDNA into templates for DNA synthesis. A processive ATP-dependent 5'-3' DNA helicase it has DNA-dependent ATPase activity.</text>
</comment>
<evidence type="ECO:0000256" key="2">
    <source>
        <dbReference type="ARBA" id="ARBA00022515"/>
    </source>
</evidence>
<feature type="domain" description="SF4 helicase" evidence="13">
    <location>
        <begin position="181"/>
        <end position="472"/>
    </location>
</feature>
<dbReference type="EMBL" id="LSDD01000016">
    <property type="protein sequence ID" value="KXB69668.1"/>
    <property type="molecule type" value="Genomic_DNA"/>
</dbReference>
<reference evidence="15" key="1">
    <citation type="submission" date="2016-01" db="EMBL/GenBank/DDBJ databases">
        <authorList>
            <person name="Mitreva M."/>
            <person name="Pepin K.H."/>
            <person name="Mihindukulasuriya K.A."/>
            <person name="Fulton R."/>
            <person name="Fronick C."/>
            <person name="O'Laughlin M."/>
            <person name="Miner T."/>
            <person name="Herter B."/>
            <person name="Rosa B.A."/>
            <person name="Cordes M."/>
            <person name="Tomlinson C."/>
            <person name="Wollam A."/>
            <person name="Palsikar V.B."/>
            <person name="Mardis E.R."/>
            <person name="Wilson R.K."/>
        </authorList>
    </citation>
    <scope>NUCLEOTIDE SEQUENCE [LARGE SCALE GENOMIC DNA]</scope>
    <source>
        <strain evidence="15">KA00185</strain>
    </source>
</reference>
<evidence type="ECO:0000256" key="10">
    <source>
        <dbReference type="ARBA" id="ARBA00048954"/>
    </source>
</evidence>
<keyword evidence="9" id="KW-0413">Isomerase</keyword>
<evidence type="ECO:0000313" key="15">
    <source>
        <dbReference type="Proteomes" id="UP000070483"/>
    </source>
</evidence>